<protein>
    <recommendedName>
        <fullName evidence="3">DUF4259 domain-containing protein</fullName>
    </recommendedName>
</protein>
<gene>
    <name evidence="1" type="ORF">GMBLW1_49020</name>
</gene>
<keyword evidence="2" id="KW-1185">Reference proteome</keyword>
<evidence type="ECO:0008006" key="3">
    <source>
        <dbReference type="Google" id="ProtNLM"/>
    </source>
</evidence>
<dbReference type="Proteomes" id="UP000464378">
    <property type="component" value="Chromosome"/>
</dbReference>
<dbReference type="KEGG" id="tim:GMBLW1_49020"/>
<dbReference type="RefSeq" id="WP_162659390.1">
    <property type="nucleotide sequence ID" value="NZ_LR593887.1"/>
</dbReference>
<evidence type="ECO:0000313" key="2">
    <source>
        <dbReference type="Proteomes" id="UP000464378"/>
    </source>
</evidence>
<dbReference type="InParanoid" id="A0A6C2YSE6"/>
<dbReference type="AlphaFoldDB" id="A0A6C2YSE6"/>
<name>A0A6C2YSE6_9BACT</name>
<organism evidence="1">
    <name type="scientific">Tuwongella immobilis</name>
    <dbReference type="NCBI Taxonomy" id="692036"/>
    <lineage>
        <taxon>Bacteria</taxon>
        <taxon>Pseudomonadati</taxon>
        <taxon>Planctomycetota</taxon>
        <taxon>Planctomycetia</taxon>
        <taxon>Gemmatales</taxon>
        <taxon>Gemmataceae</taxon>
        <taxon>Tuwongella</taxon>
    </lineage>
</organism>
<dbReference type="EMBL" id="LR586016">
    <property type="protein sequence ID" value="VIP04291.1"/>
    <property type="molecule type" value="Genomic_DNA"/>
</dbReference>
<sequence>MGAWGNEPWDNDSAADFFHHLLTPDFHDKIMAALSAEDFDGGEWRAAAWVVYQLAHSGYVWPGGSVPMAEACGLAAQRLEQIALESDEGDEFWDSDRLRAEAESLRSRRHRPLGQ</sequence>
<dbReference type="EMBL" id="LR593887">
    <property type="protein sequence ID" value="VTS05945.1"/>
    <property type="molecule type" value="Genomic_DNA"/>
</dbReference>
<evidence type="ECO:0000313" key="1">
    <source>
        <dbReference type="EMBL" id="VIP04291.1"/>
    </source>
</evidence>
<proteinExistence type="predicted"/>
<accession>A0A6C2YSE6</accession>
<reference evidence="1" key="1">
    <citation type="submission" date="2019-04" db="EMBL/GenBank/DDBJ databases">
        <authorList>
            <consortium name="Science for Life Laboratories"/>
        </authorList>
    </citation>
    <scope>NUCLEOTIDE SEQUENCE</scope>
    <source>
        <strain evidence="1">MBLW1</strain>
    </source>
</reference>